<organism evidence="6">
    <name type="scientific">Schistocephalus solidus</name>
    <name type="common">Tapeworm</name>
    <dbReference type="NCBI Taxonomy" id="70667"/>
    <lineage>
        <taxon>Eukaryota</taxon>
        <taxon>Metazoa</taxon>
        <taxon>Spiralia</taxon>
        <taxon>Lophotrochozoa</taxon>
        <taxon>Platyhelminthes</taxon>
        <taxon>Cestoda</taxon>
        <taxon>Eucestoda</taxon>
        <taxon>Diphyllobothriidea</taxon>
        <taxon>Diphyllobothriidae</taxon>
        <taxon>Schistocephalus</taxon>
    </lineage>
</organism>
<comment type="function">
    <text evidence="4">Protein phosphatase inhibitor that specifically inhibits protein phosphatase 2A (PP2A) during mitosis.</text>
</comment>
<dbReference type="GO" id="GO:0051301">
    <property type="term" value="P:cell division"/>
    <property type="evidence" value="ECO:0007669"/>
    <property type="project" value="UniProtKB-KW"/>
</dbReference>
<comment type="similarity">
    <text evidence="1 4">Belongs to the endosulfine family.</text>
</comment>
<comment type="subcellular location">
    <subcellularLocation>
        <location evidence="4">Cytoplasm</location>
    </subcellularLocation>
</comment>
<keyword evidence="2 4" id="KW-0498">Mitosis</keyword>
<dbReference type="AlphaFoldDB" id="A0A0V0J7G8"/>
<keyword evidence="4" id="KW-0131">Cell cycle</keyword>
<feature type="region of interest" description="Disordered" evidence="5">
    <location>
        <begin position="136"/>
        <end position="158"/>
    </location>
</feature>
<keyword evidence="4" id="KW-0963">Cytoplasm</keyword>
<reference evidence="6" key="1">
    <citation type="submission" date="2016-01" db="EMBL/GenBank/DDBJ databases">
        <title>Reference transcriptome for the parasite Schistocephalus solidus: insights into the molecular evolution of parasitism.</title>
        <authorList>
            <person name="Hebert F.O."/>
            <person name="Grambauer S."/>
            <person name="Barber I."/>
            <person name="Landry C.R."/>
            <person name="Aubin-Horth N."/>
        </authorList>
    </citation>
    <scope>NUCLEOTIDE SEQUENCE</scope>
</reference>
<dbReference type="EMBL" id="GEEE01001826">
    <property type="protein sequence ID" value="JAP61399.1"/>
    <property type="molecule type" value="Transcribed_RNA"/>
</dbReference>
<accession>A0A0V0J7G8</accession>
<evidence type="ECO:0000256" key="1">
    <source>
        <dbReference type="ARBA" id="ARBA00010520"/>
    </source>
</evidence>
<evidence type="ECO:0000313" key="6">
    <source>
        <dbReference type="EMBL" id="JAP61399.1"/>
    </source>
</evidence>
<protein>
    <submittedName>
        <fullName evidence="6">Alpha-endosulfine</fullName>
    </submittedName>
</protein>
<sequence>LFVLVYFQILCSYVFPYDFVFLKRLNHVLISYNEGPFGNNFKLIPPGGIFGLVCVHSTSEMESCAPFTQPEGKTAEQIEEEKLRSKYPNLIKGPCLLQKRLNKNIKYFDSGDYNMAKAKLPSKSLASSANPTATTAADLSAATPEVSTGDTIPTPDNVPAVRKKALQAMTAAEHGACRLPPGSPTKPVAESALFTGGH</sequence>
<dbReference type="InterPro" id="IPR006760">
    <property type="entry name" value="Endosulphine"/>
</dbReference>
<feature type="non-terminal residue" evidence="6">
    <location>
        <position position="1"/>
    </location>
</feature>
<name>A0A0V0J7G8_SCHSO</name>
<keyword evidence="4" id="KW-0132">Cell division</keyword>
<dbReference type="PANTHER" id="PTHR10358:SF6">
    <property type="entry name" value="ENDOSULFINE, ISOFORM A"/>
    <property type="match status" value="1"/>
</dbReference>
<evidence type="ECO:0000256" key="3">
    <source>
        <dbReference type="ARBA" id="ARBA00023272"/>
    </source>
</evidence>
<evidence type="ECO:0000256" key="2">
    <source>
        <dbReference type="ARBA" id="ARBA00022776"/>
    </source>
</evidence>
<dbReference type="GO" id="GO:0005737">
    <property type="term" value="C:cytoplasm"/>
    <property type="evidence" value="ECO:0007669"/>
    <property type="project" value="UniProtKB-SubCell"/>
</dbReference>
<gene>
    <name evidence="6" type="primary">ENSA</name>
    <name evidence="6" type="ORF">TR131127</name>
</gene>
<evidence type="ECO:0000256" key="4">
    <source>
        <dbReference type="RuleBase" id="RU363120"/>
    </source>
</evidence>
<keyword evidence="3 4" id="KW-0650">Protein phosphatase inhibitor</keyword>
<proteinExistence type="inferred from homology"/>
<dbReference type="GO" id="GO:0004864">
    <property type="term" value="F:protein phosphatase inhibitor activity"/>
    <property type="evidence" value="ECO:0007669"/>
    <property type="project" value="UniProtKB-KW"/>
</dbReference>
<evidence type="ECO:0000256" key="5">
    <source>
        <dbReference type="SAM" id="MobiDB-lite"/>
    </source>
</evidence>
<dbReference type="Pfam" id="PF04667">
    <property type="entry name" value="Endosulfine"/>
    <property type="match status" value="1"/>
</dbReference>
<dbReference type="PANTHER" id="PTHR10358">
    <property type="entry name" value="ENDOSULFINE"/>
    <property type="match status" value="1"/>
</dbReference>